<proteinExistence type="predicted"/>
<reference evidence="2" key="1">
    <citation type="submission" date="2005-09" db="EMBL/GenBank/DDBJ databases">
        <authorList>
            <person name="Mural R.J."/>
            <person name="Li P.W."/>
            <person name="Adams M.D."/>
            <person name="Amanatides P.G."/>
            <person name="Baden-Tillson H."/>
            <person name="Barnstead M."/>
            <person name="Chin S.H."/>
            <person name="Dew I."/>
            <person name="Evans C.A."/>
            <person name="Ferriera S."/>
            <person name="Flanigan M."/>
            <person name="Fosler C."/>
            <person name="Glodek A."/>
            <person name="Gu Z."/>
            <person name="Holt R.A."/>
            <person name="Jennings D."/>
            <person name="Kraft C.L."/>
            <person name="Lu F."/>
            <person name="Nguyen T."/>
            <person name="Nusskern D.R."/>
            <person name="Pfannkoch C.M."/>
            <person name="Sitter C."/>
            <person name="Sutton G.G."/>
            <person name="Venter J.C."/>
            <person name="Wang Z."/>
            <person name="Woodage T."/>
            <person name="Zheng X.H."/>
            <person name="Zhong F."/>
        </authorList>
    </citation>
    <scope>NUCLEOTIDE SEQUENCE [LARGE SCALE GENOMIC DNA]</scope>
    <source>
        <strain>BN</strain>
        <strain evidence="2">Sprague-Dawley</strain>
    </source>
</reference>
<evidence type="ECO:0000313" key="2">
    <source>
        <dbReference type="Proteomes" id="UP000234681"/>
    </source>
</evidence>
<dbReference type="Proteomes" id="UP000234681">
    <property type="component" value="Chromosome 1"/>
</dbReference>
<protein>
    <submittedName>
        <fullName evidence="1">RCG43817, isoform CRA_c</fullName>
    </submittedName>
</protein>
<dbReference type="EMBL" id="CH474099">
    <property type="protein sequence ID" value="EDL85042.1"/>
    <property type="molecule type" value="Genomic_DNA"/>
</dbReference>
<sequence length="98" mass="10755">MTRVVASRKLKSGMLTRCWASCSRSCGKKATQHTTYRMRPCHRTVGCSSTVWQGSAALSLSPWPTSCRSLTSHSTMPTTWSSGRSLTSHLTSTLWGNC</sequence>
<name>A6KRX6_RAT</name>
<gene>
    <name evidence="1" type="ORF">rCG_43817</name>
</gene>
<organism evidence="1 2">
    <name type="scientific">Rattus norvegicus</name>
    <name type="common">Rat</name>
    <dbReference type="NCBI Taxonomy" id="10116"/>
    <lineage>
        <taxon>Eukaryota</taxon>
        <taxon>Metazoa</taxon>
        <taxon>Chordata</taxon>
        <taxon>Craniata</taxon>
        <taxon>Vertebrata</taxon>
        <taxon>Euteleostomi</taxon>
        <taxon>Mammalia</taxon>
        <taxon>Eutheria</taxon>
        <taxon>Euarchontoglires</taxon>
        <taxon>Glires</taxon>
        <taxon>Rodentia</taxon>
        <taxon>Myomorpha</taxon>
        <taxon>Muroidea</taxon>
        <taxon>Muridae</taxon>
        <taxon>Murinae</taxon>
        <taxon>Rattus</taxon>
    </lineage>
</organism>
<dbReference type="AlphaFoldDB" id="A6KRX6"/>
<accession>A6KRX6</accession>
<evidence type="ECO:0000313" key="1">
    <source>
        <dbReference type="EMBL" id="EDL85042.1"/>
    </source>
</evidence>